<proteinExistence type="predicted"/>
<dbReference type="AlphaFoldDB" id="A0A834K4M2"/>
<organism evidence="1 2">
    <name type="scientific">Vespula germanica</name>
    <name type="common">German yellow jacket</name>
    <name type="synonym">Paravespula germanica</name>
    <dbReference type="NCBI Taxonomy" id="30212"/>
    <lineage>
        <taxon>Eukaryota</taxon>
        <taxon>Metazoa</taxon>
        <taxon>Ecdysozoa</taxon>
        <taxon>Arthropoda</taxon>
        <taxon>Hexapoda</taxon>
        <taxon>Insecta</taxon>
        <taxon>Pterygota</taxon>
        <taxon>Neoptera</taxon>
        <taxon>Endopterygota</taxon>
        <taxon>Hymenoptera</taxon>
        <taxon>Apocrita</taxon>
        <taxon>Aculeata</taxon>
        <taxon>Vespoidea</taxon>
        <taxon>Vespidae</taxon>
        <taxon>Vespinae</taxon>
        <taxon>Vespula</taxon>
    </lineage>
</organism>
<dbReference type="Proteomes" id="UP000617340">
    <property type="component" value="Unassembled WGS sequence"/>
</dbReference>
<evidence type="ECO:0000313" key="1">
    <source>
        <dbReference type="EMBL" id="KAF7399790.1"/>
    </source>
</evidence>
<evidence type="ECO:0000313" key="2">
    <source>
        <dbReference type="Proteomes" id="UP000617340"/>
    </source>
</evidence>
<reference evidence="1" key="1">
    <citation type="journal article" date="2020" name="G3 (Bethesda)">
        <title>High-Quality Assemblies for Three Invasive Social Wasps from the &lt;i&gt;Vespula&lt;/i&gt; Genus.</title>
        <authorList>
            <person name="Harrop T.W.R."/>
            <person name="Guhlin J."/>
            <person name="McLaughlin G.M."/>
            <person name="Permina E."/>
            <person name="Stockwell P."/>
            <person name="Gilligan J."/>
            <person name="Le Lec M.F."/>
            <person name="Gruber M.A.M."/>
            <person name="Quinn O."/>
            <person name="Lovegrove M."/>
            <person name="Duncan E.J."/>
            <person name="Remnant E.J."/>
            <person name="Van Eeckhoven J."/>
            <person name="Graham B."/>
            <person name="Knapp R.A."/>
            <person name="Langford K.W."/>
            <person name="Kronenberg Z."/>
            <person name="Press M.O."/>
            <person name="Eacker S.M."/>
            <person name="Wilson-Rankin E.E."/>
            <person name="Purcell J."/>
            <person name="Lester P.J."/>
            <person name="Dearden P.K."/>
        </authorList>
    </citation>
    <scope>NUCLEOTIDE SEQUENCE</scope>
    <source>
        <strain evidence="1">Linc-1</strain>
    </source>
</reference>
<keyword evidence="2" id="KW-1185">Reference proteome</keyword>
<dbReference type="EMBL" id="JACSDZ010000007">
    <property type="protein sequence ID" value="KAF7399790.1"/>
    <property type="molecule type" value="Genomic_DNA"/>
</dbReference>
<protein>
    <submittedName>
        <fullName evidence="1">Uncharacterized protein</fullName>
    </submittedName>
</protein>
<comment type="caution">
    <text evidence="1">The sequence shown here is derived from an EMBL/GenBank/DDBJ whole genome shotgun (WGS) entry which is preliminary data.</text>
</comment>
<name>A0A834K4M2_VESGE</name>
<sequence>MDVAFLNYEDVNFQRNRPMNFVPIPGSPRTIKMPWNGELSVTNFEFYSLNYVNSSYLSIARPGYSLYEDVPLFERITVFHCGLILVPR</sequence>
<accession>A0A834K4M2</accession>
<gene>
    <name evidence="1" type="ORF">HZH68_008382</name>
</gene>